<gene>
    <name evidence="1" type="ORF">HYPSUDRAFT_739645</name>
</gene>
<evidence type="ECO:0000313" key="1">
    <source>
        <dbReference type="EMBL" id="KJA21308.1"/>
    </source>
</evidence>
<accession>A0A0D2MCU3</accession>
<evidence type="ECO:0000313" key="2">
    <source>
        <dbReference type="Proteomes" id="UP000054270"/>
    </source>
</evidence>
<keyword evidence="2" id="KW-1185">Reference proteome</keyword>
<dbReference type="EMBL" id="KN817559">
    <property type="protein sequence ID" value="KJA21308.1"/>
    <property type="molecule type" value="Genomic_DNA"/>
</dbReference>
<proteinExistence type="predicted"/>
<sequence>MDFRSPSLSGPTLAIYTAYYFGADSSLWEFVPVLLVLLCYRETYLAHILEIPTHTPLKICILPFHSYANLVLHWLINTHTKLILIYMHIHIFIDDSLLRLALSYVVILNMINCTSSSFCGPKIDRLSASLRDRLVLLEGAYSSALTFPSIHPITLFYLRVNLESIVERR</sequence>
<dbReference type="Proteomes" id="UP000054270">
    <property type="component" value="Unassembled WGS sequence"/>
</dbReference>
<name>A0A0D2MCU3_HYPSF</name>
<dbReference type="AlphaFoldDB" id="A0A0D2MCU3"/>
<organism evidence="1 2">
    <name type="scientific">Hypholoma sublateritium (strain FD-334 SS-4)</name>
    <dbReference type="NCBI Taxonomy" id="945553"/>
    <lineage>
        <taxon>Eukaryota</taxon>
        <taxon>Fungi</taxon>
        <taxon>Dikarya</taxon>
        <taxon>Basidiomycota</taxon>
        <taxon>Agaricomycotina</taxon>
        <taxon>Agaricomycetes</taxon>
        <taxon>Agaricomycetidae</taxon>
        <taxon>Agaricales</taxon>
        <taxon>Agaricineae</taxon>
        <taxon>Strophariaceae</taxon>
        <taxon>Hypholoma</taxon>
    </lineage>
</organism>
<reference evidence="2" key="1">
    <citation type="submission" date="2014-04" db="EMBL/GenBank/DDBJ databases">
        <title>Evolutionary Origins and Diversification of the Mycorrhizal Mutualists.</title>
        <authorList>
            <consortium name="DOE Joint Genome Institute"/>
            <consortium name="Mycorrhizal Genomics Consortium"/>
            <person name="Kohler A."/>
            <person name="Kuo A."/>
            <person name="Nagy L.G."/>
            <person name="Floudas D."/>
            <person name="Copeland A."/>
            <person name="Barry K.W."/>
            <person name="Cichocki N."/>
            <person name="Veneault-Fourrey C."/>
            <person name="LaButti K."/>
            <person name="Lindquist E.A."/>
            <person name="Lipzen A."/>
            <person name="Lundell T."/>
            <person name="Morin E."/>
            <person name="Murat C."/>
            <person name="Riley R."/>
            <person name="Ohm R."/>
            <person name="Sun H."/>
            <person name="Tunlid A."/>
            <person name="Henrissat B."/>
            <person name="Grigoriev I.V."/>
            <person name="Hibbett D.S."/>
            <person name="Martin F."/>
        </authorList>
    </citation>
    <scope>NUCLEOTIDE SEQUENCE [LARGE SCALE GENOMIC DNA]</scope>
    <source>
        <strain evidence="2">FD-334 SS-4</strain>
    </source>
</reference>
<protein>
    <submittedName>
        <fullName evidence="1">Uncharacterized protein</fullName>
    </submittedName>
</protein>